<sequence>MTVSLRLSMLLLVVAVALASLLPTASGMSLPAGEHIGIPAHVAPAGEHVGTPIHVAPAEHHLATPAHDSPAKQDVGKPEYVAPTGKHIGTPAHVAPAKQHVGTPAHPNAAIHLPDSIASLSHPRIPEPKSNLQARGRHHAKARQQVPNGKVTFYSGSQLLNPACPGAPTPSDSSMIAAISFDSPFHCGDRVMISGKGKQAVVTIVDRCAACTNNWMDVTKGVFQVFSGLETGVLHDVSFTKM</sequence>
<proteinExistence type="predicted"/>
<gene>
    <name evidence="3" type="ORF">UMAG_05046</name>
</gene>
<evidence type="ECO:0000256" key="2">
    <source>
        <dbReference type="SAM" id="SignalP"/>
    </source>
</evidence>
<dbReference type="Gene3D" id="2.40.40.10">
    <property type="entry name" value="RlpA-like domain"/>
    <property type="match status" value="1"/>
</dbReference>
<name>A0A0D1DXD2_MYCMD</name>
<evidence type="ECO:0000313" key="4">
    <source>
        <dbReference type="Proteomes" id="UP000000561"/>
    </source>
</evidence>
<keyword evidence="1 2" id="KW-0732">Signal</keyword>
<dbReference type="SUPFAM" id="SSF50685">
    <property type="entry name" value="Barwin-like endoglucanases"/>
    <property type="match status" value="1"/>
</dbReference>
<dbReference type="InterPro" id="IPR036908">
    <property type="entry name" value="RlpA-like_sf"/>
</dbReference>
<accession>A0A0D1DXD2</accession>
<feature type="signal peptide" evidence="2">
    <location>
        <begin position="1"/>
        <end position="27"/>
    </location>
</feature>
<protein>
    <recommendedName>
        <fullName evidence="5">RlpA-like protein double-psi beta-barrel domain-containing protein</fullName>
    </recommendedName>
</protein>
<dbReference type="EMBL" id="CM003154">
    <property type="protein sequence ID" value="KIS67180.1"/>
    <property type="molecule type" value="Genomic_DNA"/>
</dbReference>
<dbReference type="KEGG" id="uma:UMAG_05046"/>
<reference evidence="3 4" key="1">
    <citation type="journal article" date="2006" name="Nature">
        <title>Insights from the genome of the biotrophic fungal plant pathogen Ustilago maydis.</title>
        <authorList>
            <person name="Kamper J."/>
            <person name="Kahmann R."/>
            <person name="Bolker M."/>
            <person name="Ma L.J."/>
            <person name="Brefort T."/>
            <person name="Saville B.J."/>
            <person name="Banuett F."/>
            <person name="Kronstad J.W."/>
            <person name="Gold S.E."/>
            <person name="Muller O."/>
            <person name="Perlin M.H."/>
            <person name="Wosten H.A."/>
            <person name="de Vries R."/>
            <person name="Ruiz-Herrera J."/>
            <person name="Reynaga-Pena C.G."/>
            <person name="Snetselaar K."/>
            <person name="McCann M."/>
            <person name="Perez-Martin J."/>
            <person name="Feldbrugge M."/>
            <person name="Basse C.W."/>
            <person name="Steinberg G."/>
            <person name="Ibeas J.I."/>
            <person name="Holloman W."/>
            <person name="Guzman P."/>
            <person name="Farman M."/>
            <person name="Stajich J.E."/>
            <person name="Sentandreu R."/>
            <person name="Gonzalez-Prieto J.M."/>
            <person name="Kennell J.C."/>
            <person name="Molina L."/>
            <person name="Schirawski J."/>
            <person name="Mendoza-Mendoza A."/>
            <person name="Greilinger D."/>
            <person name="Munch K."/>
            <person name="Rossel N."/>
            <person name="Scherer M."/>
            <person name="Vranes M."/>
            <person name="Ladendorf O."/>
            <person name="Vincon V."/>
            <person name="Fuchs U."/>
            <person name="Sandrock B."/>
            <person name="Meng S."/>
            <person name="Ho E.C."/>
            <person name="Cahill M.J."/>
            <person name="Boyce K.J."/>
            <person name="Klose J."/>
            <person name="Klosterman S.J."/>
            <person name="Deelstra H.J."/>
            <person name="Ortiz-Castellanos L."/>
            <person name="Li W."/>
            <person name="Sanchez-Alonso P."/>
            <person name="Schreier P.H."/>
            <person name="Hauser-Hahn I."/>
            <person name="Vaupel M."/>
            <person name="Koopmann E."/>
            <person name="Friedrich G."/>
            <person name="Voss H."/>
            <person name="Schluter T."/>
            <person name="Margolis J."/>
            <person name="Platt D."/>
            <person name="Swimmer C."/>
            <person name="Gnirke A."/>
            <person name="Chen F."/>
            <person name="Vysotskaia V."/>
            <person name="Mannhaupt G."/>
            <person name="Guldener U."/>
            <person name="Munsterkotter M."/>
            <person name="Haase D."/>
            <person name="Oesterheld M."/>
            <person name="Mewes H.W."/>
            <person name="Mauceli E.W."/>
            <person name="DeCaprio D."/>
            <person name="Wade C.M."/>
            <person name="Butler J."/>
            <person name="Young S."/>
            <person name="Jaffe D.B."/>
            <person name="Calvo S."/>
            <person name="Nusbaum C."/>
            <person name="Galagan J."/>
            <person name="Birren B.W."/>
        </authorList>
    </citation>
    <scope>NUCLEOTIDE SEQUENCE [LARGE SCALE GENOMIC DNA]</scope>
    <source>
        <strain evidence="4">DSM 14603 / FGSC 9021 / UM521</strain>
    </source>
</reference>
<dbReference type="PANTHER" id="PTHR31836:SF27">
    <property type="entry name" value="RLPA-LIKE PROTEIN DOUBLE-PSI BETA-BARREL DOMAIN-CONTAINING PROTEIN"/>
    <property type="match status" value="1"/>
</dbReference>
<dbReference type="Proteomes" id="UP000000561">
    <property type="component" value="Chromosome 15"/>
</dbReference>
<dbReference type="CDD" id="cd22191">
    <property type="entry name" value="DPBB_RlpA_EXP_N-like"/>
    <property type="match status" value="1"/>
</dbReference>
<dbReference type="AlphaFoldDB" id="A0A0D1DXD2"/>
<dbReference type="eggNOG" id="ENOG502RDQR">
    <property type="taxonomic scope" value="Eukaryota"/>
</dbReference>
<evidence type="ECO:0008006" key="5">
    <source>
        <dbReference type="Google" id="ProtNLM"/>
    </source>
</evidence>
<dbReference type="InterPro" id="IPR051477">
    <property type="entry name" value="Expansin_CellWall"/>
</dbReference>
<dbReference type="VEuPathDB" id="FungiDB:UMAG_05046"/>
<organism evidence="3 4">
    <name type="scientific">Mycosarcoma maydis</name>
    <name type="common">Corn smut fungus</name>
    <name type="synonym">Ustilago maydis</name>
    <dbReference type="NCBI Taxonomy" id="5270"/>
    <lineage>
        <taxon>Eukaryota</taxon>
        <taxon>Fungi</taxon>
        <taxon>Dikarya</taxon>
        <taxon>Basidiomycota</taxon>
        <taxon>Ustilaginomycotina</taxon>
        <taxon>Ustilaginomycetes</taxon>
        <taxon>Ustilaginales</taxon>
        <taxon>Ustilaginaceae</taxon>
        <taxon>Mycosarcoma</taxon>
    </lineage>
</organism>
<dbReference type="GeneID" id="23565045"/>
<evidence type="ECO:0000256" key="1">
    <source>
        <dbReference type="ARBA" id="ARBA00022729"/>
    </source>
</evidence>
<dbReference type="InParanoid" id="A0A0D1DXD2"/>
<dbReference type="OrthoDB" id="406505at2759"/>
<dbReference type="PANTHER" id="PTHR31836">
    <property type="match status" value="1"/>
</dbReference>
<dbReference type="RefSeq" id="XP_011391334.1">
    <property type="nucleotide sequence ID" value="XM_011393032.1"/>
</dbReference>
<keyword evidence="4" id="KW-1185">Reference proteome</keyword>
<feature type="chain" id="PRO_5002229738" description="RlpA-like protein double-psi beta-barrel domain-containing protein" evidence="2">
    <location>
        <begin position="28"/>
        <end position="242"/>
    </location>
</feature>
<evidence type="ECO:0000313" key="3">
    <source>
        <dbReference type="EMBL" id="KIS67180.1"/>
    </source>
</evidence>